<dbReference type="Gene3D" id="3.40.50.720">
    <property type="entry name" value="NAD(P)-binding Rossmann-like Domain"/>
    <property type="match status" value="1"/>
</dbReference>
<evidence type="ECO:0000256" key="3">
    <source>
        <dbReference type="ARBA" id="ARBA00023064"/>
    </source>
</evidence>
<dbReference type="PANTHER" id="PTHR11811">
    <property type="entry name" value="6-PHOSPHOGLUCONATE DEHYDROGENASE"/>
    <property type="match status" value="1"/>
</dbReference>
<dbReference type="GO" id="GO:0004616">
    <property type="term" value="F:phosphogluconate dehydrogenase (decarboxylating) activity"/>
    <property type="evidence" value="ECO:0007669"/>
    <property type="project" value="InterPro"/>
</dbReference>
<dbReference type="InterPro" id="IPR008927">
    <property type="entry name" value="6-PGluconate_DH-like_C_sf"/>
</dbReference>
<dbReference type="SUPFAM" id="SSF51735">
    <property type="entry name" value="NAD(P)-binding Rossmann-fold domains"/>
    <property type="match status" value="1"/>
</dbReference>
<sequence>MEIAFIGLGRMGGNMARRLMRSGFRVVGYDHNPTAAQALAAEGLVAAASLSELVGQLSAPRTVWLMLPAGEITEATLNTLSTLLAPGDLLIDGGNAYYKDSQRRAAALAEKGIQFADVGVSGGVWGLENGYGLMYGSPEAVEGRLEPLMKALAPAPDKGWLRAGPVGAGHFTKMVHNGIEYGMMQALAEGLNLIHHKRDLNVDLAALTEAWRYGTVIRSWLLDLTAQYLASDQSLERIAPVVEDSGEGRWTVLEAIELGVPIPVITQSLYTRFESQDPEDYDERLLAIMRKMFGGHAVTKL</sequence>
<dbReference type="OrthoDB" id="9804542at2"/>
<keyword evidence="2 5" id="KW-0560">Oxidoreductase</keyword>
<dbReference type="Pfam" id="PF00393">
    <property type="entry name" value="6PGD"/>
    <property type="match status" value="1"/>
</dbReference>
<keyword evidence="3" id="KW-0311">Gluconate utilization</keyword>
<dbReference type="SMART" id="SM01350">
    <property type="entry name" value="6PGD"/>
    <property type="match status" value="1"/>
</dbReference>
<dbReference type="GO" id="GO:0050661">
    <property type="term" value="F:NADP binding"/>
    <property type="evidence" value="ECO:0007669"/>
    <property type="project" value="InterPro"/>
</dbReference>
<comment type="caution">
    <text evidence="5">The sequence shown here is derived from an EMBL/GenBank/DDBJ whole genome shotgun (WGS) entry which is preliminary data.</text>
</comment>
<proteinExistence type="inferred from homology"/>
<dbReference type="InterPro" id="IPR006114">
    <property type="entry name" value="6PGDH_C"/>
</dbReference>
<dbReference type="PROSITE" id="PS00895">
    <property type="entry name" value="3_HYDROXYISOBUT_DH"/>
    <property type="match status" value="1"/>
</dbReference>
<dbReference type="EMBL" id="QWLB01000019">
    <property type="protein sequence ID" value="RIH92440.1"/>
    <property type="molecule type" value="Genomic_DNA"/>
</dbReference>
<keyword evidence="6" id="KW-1185">Reference proteome</keyword>
<dbReference type="InterPro" id="IPR006183">
    <property type="entry name" value="Pgluconate_DH"/>
</dbReference>
<dbReference type="NCBIfam" id="NF007161">
    <property type="entry name" value="PRK09599.1"/>
    <property type="match status" value="1"/>
</dbReference>
<comment type="similarity">
    <text evidence="1">Belongs to the 6-phosphogluconate dehydrogenase family.</text>
</comment>
<dbReference type="Pfam" id="PF03446">
    <property type="entry name" value="NAD_binding_2"/>
    <property type="match status" value="1"/>
</dbReference>
<dbReference type="InterPro" id="IPR002204">
    <property type="entry name" value="3-OH-isobutyrate_DH-rel_CS"/>
</dbReference>
<reference evidence="5 6" key="1">
    <citation type="submission" date="2018-08" db="EMBL/GenBank/DDBJ databases">
        <title>Meiothermus granaticius genome AF-68 sequencing project.</title>
        <authorList>
            <person name="Da Costa M.S."/>
            <person name="Albuquerque L."/>
            <person name="Raposo P."/>
            <person name="Froufe H.J.C."/>
            <person name="Barroso C.S."/>
            <person name="Egas C."/>
        </authorList>
    </citation>
    <scope>NUCLEOTIDE SEQUENCE [LARGE SCALE GENOMIC DNA]</scope>
    <source>
        <strain evidence="5 6">AF-68</strain>
    </source>
</reference>
<evidence type="ECO:0000313" key="5">
    <source>
        <dbReference type="EMBL" id="RIH92440.1"/>
    </source>
</evidence>
<dbReference type="Proteomes" id="UP000266178">
    <property type="component" value="Unassembled WGS sequence"/>
</dbReference>
<dbReference type="SUPFAM" id="SSF48179">
    <property type="entry name" value="6-phosphogluconate dehydrogenase C-terminal domain-like"/>
    <property type="match status" value="1"/>
</dbReference>
<evidence type="ECO:0000259" key="4">
    <source>
        <dbReference type="SMART" id="SM01350"/>
    </source>
</evidence>
<evidence type="ECO:0000256" key="1">
    <source>
        <dbReference type="ARBA" id="ARBA00008419"/>
    </source>
</evidence>
<dbReference type="InterPro" id="IPR006115">
    <property type="entry name" value="6PGDH_NADP-bd"/>
</dbReference>
<dbReference type="AlphaFoldDB" id="A0A399F8J8"/>
<organism evidence="5 6">
    <name type="scientific">Meiothermus granaticius NBRC 107808</name>
    <dbReference type="NCBI Taxonomy" id="1227551"/>
    <lineage>
        <taxon>Bacteria</taxon>
        <taxon>Thermotogati</taxon>
        <taxon>Deinococcota</taxon>
        <taxon>Deinococci</taxon>
        <taxon>Thermales</taxon>
        <taxon>Thermaceae</taxon>
        <taxon>Meiothermus</taxon>
    </lineage>
</organism>
<gene>
    <name evidence="5" type="ORF">Mgrana_01599</name>
</gene>
<dbReference type="InterPro" id="IPR036291">
    <property type="entry name" value="NAD(P)-bd_dom_sf"/>
</dbReference>
<dbReference type="EC" id="1.1.1.343" evidence="5"/>
<protein>
    <submittedName>
        <fullName evidence="5">6-phosphogluconate dehydrogenase, NAD(+)-dependent, decarboxylating</fullName>
        <ecNumber evidence="5">1.1.1.343</ecNumber>
    </submittedName>
</protein>
<name>A0A399F8J8_9DEIN</name>
<evidence type="ECO:0000313" key="6">
    <source>
        <dbReference type="Proteomes" id="UP000266178"/>
    </source>
</evidence>
<dbReference type="Gene3D" id="1.10.1040.10">
    <property type="entry name" value="N-(1-d-carboxylethyl)-l-norvaline Dehydrogenase, domain 2"/>
    <property type="match status" value="1"/>
</dbReference>
<dbReference type="PRINTS" id="PR00076">
    <property type="entry name" value="6PGDHDRGNASE"/>
</dbReference>
<dbReference type="NCBIfam" id="TIGR00872">
    <property type="entry name" value="gnd_rel"/>
    <property type="match status" value="1"/>
</dbReference>
<dbReference type="InterPro" id="IPR004849">
    <property type="entry name" value="6DGDH_YqeC"/>
</dbReference>
<dbReference type="GO" id="GO:0019521">
    <property type="term" value="P:D-gluconate metabolic process"/>
    <property type="evidence" value="ECO:0007669"/>
    <property type="project" value="UniProtKB-KW"/>
</dbReference>
<dbReference type="GO" id="GO:0016054">
    <property type="term" value="P:organic acid catabolic process"/>
    <property type="evidence" value="ECO:0007669"/>
    <property type="project" value="UniProtKB-ARBA"/>
</dbReference>
<feature type="domain" description="6-phosphogluconate dehydrogenase C-terminal" evidence="4">
    <location>
        <begin position="169"/>
        <end position="297"/>
    </location>
</feature>
<dbReference type="InterPro" id="IPR013328">
    <property type="entry name" value="6PGD_dom2"/>
</dbReference>
<dbReference type="GO" id="GO:0006098">
    <property type="term" value="P:pentose-phosphate shunt"/>
    <property type="evidence" value="ECO:0007669"/>
    <property type="project" value="InterPro"/>
</dbReference>
<evidence type="ECO:0000256" key="2">
    <source>
        <dbReference type="ARBA" id="ARBA00023002"/>
    </source>
</evidence>
<accession>A0A399F8J8</accession>